<name>A0ABV1FRD0_9BACT</name>
<proteinExistence type="predicted"/>
<comment type="caution">
    <text evidence="2">The sequence shown here is derived from an EMBL/GenBank/DDBJ whole genome shotgun (WGS) entry which is preliminary data.</text>
</comment>
<evidence type="ECO:0000256" key="1">
    <source>
        <dbReference type="SAM" id="SignalP"/>
    </source>
</evidence>
<organism evidence="2 3">
    <name type="scientific">Hallella faecis</name>
    <dbReference type="NCBI Taxonomy" id="2841596"/>
    <lineage>
        <taxon>Bacteria</taxon>
        <taxon>Pseudomonadati</taxon>
        <taxon>Bacteroidota</taxon>
        <taxon>Bacteroidia</taxon>
        <taxon>Bacteroidales</taxon>
        <taxon>Prevotellaceae</taxon>
        <taxon>Hallella</taxon>
    </lineage>
</organism>
<dbReference type="PANTHER" id="PTHR43019:SF23">
    <property type="entry name" value="PROTEASE DO-LIKE 5, CHLOROPLASTIC"/>
    <property type="match status" value="1"/>
</dbReference>
<evidence type="ECO:0000313" key="3">
    <source>
        <dbReference type="Proteomes" id="UP001487296"/>
    </source>
</evidence>
<dbReference type="PANTHER" id="PTHR43019">
    <property type="entry name" value="SERINE ENDOPROTEASE DEGS"/>
    <property type="match status" value="1"/>
</dbReference>
<dbReference type="Pfam" id="PF13365">
    <property type="entry name" value="Trypsin_2"/>
    <property type="match status" value="1"/>
</dbReference>
<keyword evidence="3" id="KW-1185">Reference proteome</keyword>
<keyword evidence="1" id="KW-0732">Signal</keyword>
<reference evidence="2 3" key="1">
    <citation type="submission" date="2024-04" db="EMBL/GenBank/DDBJ databases">
        <title>Human intestinal bacterial collection.</title>
        <authorList>
            <person name="Pauvert C."/>
            <person name="Hitch T.C.A."/>
            <person name="Clavel T."/>
        </authorList>
    </citation>
    <scope>NUCLEOTIDE SEQUENCE [LARGE SCALE GENOMIC DNA]</scope>
    <source>
        <strain evidence="2 3">CLA-AA-H145</strain>
    </source>
</reference>
<feature type="signal peptide" evidence="1">
    <location>
        <begin position="1"/>
        <end position="18"/>
    </location>
</feature>
<dbReference type="SUPFAM" id="SSF50494">
    <property type="entry name" value="Trypsin-like serine proteases"/>
    <property type="match status" value="1"/>
</dbReference>
<dbReference type="GO" id="GO:0008233">
    <property type="term" value="F:peptidase activity"/>
    <property type="evidence" value="ECO:0007669"/>
    <property type="project" value="UniProtKB-KW"/>
</dbReference>
<protein>
    <submittedName>
        <fullName evidence="2">Serine protease</fullName>
    </submittedName>
</protein>
<dbReference type="Proteomes" id="UP001487296">
    <property type="component" value="Unassembled WGS sequence"/>
</dbReference>
<keyword evidence="2" id="KW-0645">Protease</keyword>
<dbReference type="InterPro" id="IPR009003">
    <property type="entry name" value="Peptidase_S1_PA"/>
</dbReference>
<accession>A0ABV1FRD0</accession>
<sequence length="357" mass="39381">MMKKFLFAILCVFLSACGGTQQKNKKVSIQSLEAKQASGVVLIKNTYYYSIDFDSNLTVYFTGIDDEGNVQGVTFDENEVEPVTCYGTGFFVSKDGLIATNAHVACPTFPTNDVRAAIVDAFNNLSDKVKDAVNQQTERLGELRLLIDAGNSEYMNQYQELAQKRDNNQKLVNAINRINSAECDYSRHSDIGIAFNNTHVRNTNDFSDCITVASDEEHDLALIQLKTKETPKKAFVFDVIARKNSKRSKRGGLDGDKRKAAFLTGKTLYMIGFNLGPQLALTKEGLKAQITKGEISQNTDEDKIMYTIPSLHGSSGSPILDTQGKVVAINFAGLDKTQNFNFGIKVGHLVDLIQAIE</sequence>
<dbReference type="RefSeq" id="WP_215760027.1">
    <property type="nucleotide sequence ID" value="NZ_JAHKBE010000027.1"/>
</dbReference>
<dbReference type="InterPro" id="IPR043504">
    <property type="entry name" value="Peptidase_S1_PA_chymotrypsin"/>
</dbReference>
<dbReference type="EMBL" id="JBBNFP010000028">
    <property type="protein sequence ID" value="MEQ2486981.1"/>
    <property type="molecule type" value="Genomic_DNA"/>
</dbReference>
<dbReference type="Gene3D" id="2.40.10.10">
    <property type="entry name" value="Trypsin-like serine proteases"/>
    <property type="match status" value="2"/>
</dbReference>
<evidence type="ECO:0000313" key="2">
    <source>
        <dbReference type="EMBL" id="MEQ2486981.1"/>
    </source>
</evidence>
<feature type="chain" id="PRO_5045335006" evidence="1">
    <location>
        <begin position="19"/>
        <end position="357"/>
    </location>
</feature>
<gene>
    <name evidence="2" type="ORF">AAAT34_07915</name>
</gene>
<keyword evidence="2" id="KW-0378">Hydrolase</keyword>
<dbReference type="GO" id="GO:0006508">
    <property type="term" value="P:proteolysis"/>
    <property type="evidence" value="ECO:0007669"/>
    <property type="project" value="UniProtKB-KW"/>
</dbReference>
<dbReference type="PROSITE" id="PS51257">
    <property type="entry name" value="PROKAR_LIPOPROTEIN"/>
    <property type="match status" value="1"/>
</dbReference>